<dbReference type="RefSeq" id="WP_012457251.1">
    <property type="nucleotide sequence ID" value="NC_010729.1"/>
</dbReference>
<dbReference type="InterPro" id="IPR021428">
    <property type="entry name" value="DUF3078"/>
</dbReference>
<dbReference type="eggNOG" id="COG3137">
    <property type="taxonomic scope" value="Bacteria"/>
</dbReference>
<feature type="transmembrane region" description="Helical" evidence="1">
    <location>
        <begin position="111"/>
        <end position="131"/>
    </location>
</feature>
<dbReference type="GeneID" id="29255362"/>
<organism evidence="2 3">
    <name type="scientific">Porphyromonas gingivalis (strain ATCC 33277 / DSM 20709 / CIP 103683 / JCM 12257 / NCTC 11834 / 2561)</name>
    <dbReference type="NCBI Taxonomy" id="431947"/>
    <lineage>
        <taxon>Bacteria</taxon>
        <taxon>Pseudomonadati</taxon>
        <taxon>Bacteroidota</taxon>
        <taxon>Bacteroidia</taxon>
        <taxon>Bacteroidales</taxon>
        <taxon>Porphyromonadaceae</taxon>
        <taxon>Porphyromonas</taxon>
    </lineage>
</organism>
<dbReference type="Proteomes" id="UP000008842">
    <property type="component" value="Chromosome"/>
</dbReference>
<name>B2RGY3_PORG3</name>
<dbReference type="AlphaFoldDB" id="B2RGY3"/>
<protein>
    <submittedName>
        <fullName evidence="2">Uncharacterized protein</fullName>
    </submittedName>
</protein>
<dbReference type="EMBL" id="AP009380">
    <property type="protein sequence ID" value="BAG32628.1"/>
    <property type="molecule type" value="Genomic_DNA"/>
</dbReference>
<dbReference type="KEGG" id="pgn:PGN_0109"/>
<keyword evidence="1" id="KW-0472">Membrane</keyword>
<reference evidence="2 3" key="1">
    <citation type="journal article" date="2008" name="DNA Res.">
        <title>Determination of the genome sequence of Porphyromonas gingivalis strain ATCC 33277 and genomic comparison with strain W83 revealed extensive genome rearrangements in P. gingivalis.</title>
        <authorList>
            <person name="Naito M."/>
            <person name="Hirakawa H."/>
            <person name="Yamashita A."/>
            <person name="Ohara N."/>
            <person name="Shoji M."/>
            <person name="Yukitake H."/>
            <person name="Nakayama K."/>
            <person name="Toh H."/>
            <person name="Yoshimura F."/>
            <person name="Kuhara S."/>
            <person name="Hattori M."/>
            <person name="Hayashi T."/>
            <person name="Nakayama K."/>
        </authorList>
    </citation>
    <scope>NUCLEOTIDE SEQUENCE [LARGE SCALE GENOMIC DNA]</scope>
    <source>
        <strain evidence="3">ATCC 33277 / DSM 20709 / CIP 103683 / JCM 12257 / NCTC 11834 / 2561</strain>
    </source>
</reference>
<keyword evidence="1" id="KW-0812">Transmembrane</keyword>
<evidence type="ECO:0000256" key="1">
    <source>
        <dbReference type="SAM" id="Phobius"/>
    </source>
</evidence>
<keyword evidence="1" id="KW-1133">Transmembrane helix</keyword>
<evidence type="ECO:0000313" key="2">
    <source>
        <dbReference type="EMBL" id="BAG32628.1"/>
    </source>
</evidence>
<dbReference type="Pfam" id="PF11276">
    <property type="entry name" value="DUF3078"/>
    <property type="match status" value="1"/>
</dbReference>
<dbReference type="HOGENOM" id="CLU_1738866_0_0_10"/>
<sequence>MTGLNASQTSLTNWAAGGENTVAGNLYLNIDANYLKDKWSWDNGLRTDFGLTYTTANKWNKSVDKIELFTKAGYEIGKHWYGSALFTFLSQYAKGYEKPSDHLTRPLHGDWCVFCLLIHCIIGSYFVYLSIKNSIIFLPWHTNPRIPMNM</sequence>
<evidence type="ECO:0000313" key="3">
    <source>
        <dbReference type="Proteomes" id="UP000008842"/>
    </source>
</evidence>
<accession>B2RGY3</accession>
<proteinExistence type="predicted"/>
<gene>
    <name evidence="2" type="ordered locus">PGN_0109</name>
</gene>